<keyword evidence="1" id="KW-0175">Coiled coil</keyword>
<dbReference type="AlphaFoldDB" id="A0A1M6A4J6"/>
<sequence>MIRYIILILVFIPIFGLSQEIDFSKIPQIQTKATYTTEVTPDKITLSILLKESNSKGKISVEELEKRLETVLKSNNIDTKTQLRLVTLSSNFRDFFLKKTDVYKTKSYELEINDAKLAGKVLRDLESQKISNVNLLKTEYTKLEELKIELKSKAVLKAKKQAEQMAKALNQNLGKAIFVSDLETNITGLLQGRVPGLNIRGLNSVRKGGYELREDLEVEFDNIRVDAFVTVYFKLE</sequence>
<dbReference type="EMBL" id="FQYP01000001">
    <property type="protein sequence ID" value="SHI31454.1"/>
    <property type="molecule type" value="Genomic_DNA"/>
</dbReference>
<feature type="coiled-coil region" evidence="1">
    <location>
        <begin position="133"/>
        <end position="172"/>
    </location>
</feature>
<protein>
    <recommendedName>
        <fullName evidence="4">SIMPL domain-containing protein</fullName>
    </recommendedName>
</protein>
<dbReference type="Proteomes" id="UP000184432">
    <property type="component" value="Unassembled WGS sequence"/>
</dbReference>
<evidence type="ECO:0000313" key="3">
    <source>
        <dbReference type="Proteomes" id="UP000184432"/>
    </source>
</evidence>
<dbReference type="Gene3D" id="3.30.110.170">
    <property type="entry name" value="Protein of unknown function (DUF541), domain 1"/>
    <property type="match status" value="1"/>
</dbReference>
<accession>A0A1M6A4J6</accession>
<proteinExistence type="predicted"/>
<dbReference type="InterPro" id="IPR007497">
    <property type="entry name" value="SIMPL/DUF541"/>
</dbReference>
<gene>
    <name evidence="2" type="ORF">SAMN04488508_10185</name>
</gene>
<dbReference type="STRING" id="570521.SAMN04488508_10185"/>
<organism evidence="2 3">
    <name type="scientific">Aquimarina spongiae</name>
    <dbReference type="NCBI Taxonomy" id="570521"/>
    <lineage>
        <taxon>Bacteria</taxon>
        <taxon>Pseudomonadati</taxon>
        <taxon>Bacteroidota</taxon>
        <taxon>Flavobacteriia</taxon>
        <taxon>Flavobacteriales</taxon>
        <taxon>Flavobacteriaceae</taxon>
        <taxon>Aquimarina</taxon>
    </lineage>
</organism>
<dbReference type="RefSeq" id="WP_073312457.1">
    <property type="nucleotide sequence ID" value="NZ_FQYP01000001.1"/>
</dbReference>
<evidence type="ECO:0000313" key="2">
    <source>
        <dbReference type="EMBL" id="SHI31454.1"/>
    </source>
</evidence>
<dbReference type="Pfam" id="PF04402">
    <property type="entry name" value="SIMPL"/>
    <property type="match status" value="1"/>
</dbReference>
<reference evidence="3" key="1">
    <citation type="submission" date="2016-11" db="EMBL/GenBank/DDBJ databases">
        <authorList>
            <person name="Varghese N."/>
            <person name="Submissions S."/>
        </authorList>
    </citation>
    <scope>NUCLEOTIDE SEQUENCE [LARGE SCALE GENOMIC DNA]</scope>
    <source>
        <strain evidence="3">DSM 22623</strain>
    </source>
</reference>
<name>A0A1M6A4J6_9FLAO</name>
<evidence type="ECO:0000256" key="1">
    <source>
        <dbReference type="SAM" id="Coils"/>
    </source>
</evidence>
<keyword evidence="3" id="KW-1185">Reference proteome</keyword>
<evidence type="ECO:0008006" key="4">
    <source>
        <dbReference type="Google" id="ProtNLM"/>
    </source>
</evidence>